<sequence length="210" mass="22586">MLYLATPSGADVRAAMQAGLLACMTTPAQGNVIPPGALYACDNGKFGKGWPGERAWFAWLKATVDRYGPDHCLWAVAPDVPMDAAATLAESRPWLEPIRARGIPAAFAAQDGSEHGLIPWDSIDVLFLAGSTAWKTSPAAHRLAVEARERGLAVHMGRVNSRRRLRIAQAFGCTSCDGTYLAFGPDTNLPRLLAWMNELHATPTLFGDEA</sequence>
<evidence type="ECO:0000313" key="2">
    <source>
        <dbReference type="Proteomes" id="UP000305906"/>
    </source>
</evidence>
<comment type="caution">
    <text evidence="1">The sequence shown here is derived from an EMBL/GenBank/DDBJ whole genome shotgun (WGS) entry which is preliminary data.</text>
</comment>
<evidence type="ECO:0000313" key="1">
    <source>
        <dbReference type="EMBL" id="TLS45780.1"/>
    </source>
</evidence>
<name>A0A5R9FV59_9ACTN</name>
<dbReference type="RefSeq" id="WP_138045371.1">
    <property type="nucleotide sequence ID" value="NZ_VBZC01000012.1"/>
</dbReference>
<dbReference type="EMBL" id="VBZC01000012">
    <property type="protein sequence ID" value="TLS45780.1"/>
    <property type="molecule type" value="Genomic_DNA"/>
</dbReference>
<organism evidence="1 2">
    <name type="scientific">Streptomyces montanus</name>
    <dbReference type="NCBI Taxonomy" id="2580423"/>
    <lineage>
        <taxon>Bacteria</taxon>
        <taxon>Bacillati</taxon>
        <taxon>Actinomycetota</taxon>
        <taxon>Actinomycetes</taxon>
        <taxon>Kitasatosporales</taxon>
        <taxon>Streptomycetaceae</taxon>
        <taxon>Streptomyces</taxon>
    </lineage>
</organism>
<gene>
    <name evidence="1" type="ORF">FE633_13555</name>
</gene>
<dbReference type="AlphaFoldDB" id="A0A5R9FV59"/>
<accession>A0A5R9FV59</accession>
<reference evidence="1 2" key="1">
    <citation type="submission" date="2019-05" db="EMBL/GenBank/DDBJ databases">
        <title>Streptomyces sp. NEAU-C151, a novel actinomycete isolated from soil.</title>
        <authorList>
            <person name="Han L."/>
            <person name="Jiang H."/>
        </authorList>
    </citation>
    <scope>NUCLEOTIDE SEQUENCE [LARGE SCALE GENOMIC DNA]</scope>
    <source>
        <strain evidence="1 2">NEAU-C151</strain>
    </source>
</reference>
<proteinExistence type="predicted"/>
<protein>
    <submittedName>
        <fullName evidence="1">Uncharacterized protein</fullName>
    </submittedName>
</protein>
<dbReference type="Proteomes" id="UP000305906">
    <property type="component" value="Unassembled WGS sequence"/>
</dbReference>
<keyword evidence="2" id="KW-1185">Reference proteome</keyword>